<keyword evidence="2" id="KW-1185">Reference proteome</keyword>
<protein>
    <recommendedName>
        <fullName evidence="3">Response regulatory domain-containing protein</fullName>
    </recommendedName>
</protein>
<organism evidence="1 2">
    <name type="scientific">Novipirellula artificiosorum</name>
    <dbReference type="NCBI Taxonomy" id="2528016"/>
    <lineage>
        <taxon>Bacteria</taxon>
        <taxon>Pseudomonadati</taxon>
        <taxon>Planctomycetota</taxon>
        <taxon>Planctomycetia</taxon>
        <taxon>Pirellulales</taxon>
        <taxon>Pirellulaceae</taxon>
        <taxon>Novipirellula</taxon>
    </lineage>
</organism>
<dbReference type="CDD" id="cd00156">
    <property type="entry name" value="REC"/>
    <property type="match status" value="1"/>
</dbReference>
<evidence type="ECO:0008006" key="3">
    <source>
        <dbReference type="Google" id="ProtNLM"/>
    </source>
</evidence>
<dbReference type="Proteomes" id="UP000319143">
    <property type="component" value="Unassembled WGS sequence"/>
</dbReference>
<evidence type="ECO:0000313" key="1">
    <source>
        <dbReference type="EMBL" id="TWU39450.1"/>
    </source>
</evidence>
<gene>
    <name evidence="1" type="ORF">Poly41_22740</name>
</gene>
<name>A0A5C6DRI5_9BACT</name>
<sequence length="285" mass="31735">MATLLFHCPFNWQHFPTSGIMKTTCMEGENDTMLLQDSKMIVNCPVCGRPAKVQPQFIDEELACAHCCGHFVVEESSHGWMAVKSDSTSGYERQLRVDNQRFSTPTATQPEREPSPECQPVTFVVEHRDEIFARIATDVAEAGYRVIRAKSTIDALKACGHFEPTLVVASANLPDQNGWLLACKLALVDSNVRIWLYDSHATDYDQSIARYLHVETLIRYDGDLLGLSHMIVERLNEHAVGFQDAVVATATMRRTGGCDSGVDGSGFARHRPIPVNYSMRDRATA</sequence>
<comment type="caution">
    <text evidence="1">The sequence shown here is derived from an EMBL/GenBank/DDBJ whole genome shotgun (WGS) entry which is preliminary data.</text>
</comment>
<dbReference type="InterPro" id="IPR011006">
    <property type="entry name" value="CheY-like_superfamily"/>
</dbReference>
<proteinExistence type="predicted"/>
<dbReference type="SUPFAM" id="SSF52172">
    <property type="entry name" value="CheY-like"/>
    <property type="match status" value="1"/>
</dbReference>
<reference evidence="1 2" key="1">
    <citation type="submission" date="2019-02" db="EMBL/GenBank/DDBJ databases">
        <title>Deep-cultivation of Planctomycetes and their phenomic and genomic characterization uncovers novel biology.</title>
        <authorList>
            <person name="Wiegand S."/>
            <person name="Jogler M."/>
            <person name="Boedeker C."/>
            <person name="Pinto D."/>
            <person name="Vollmers J."/>
            <person name="Rivas-Marin E."/>
            <person name="Kohn T."/>
            <person name="Peeters S.H."/>
            <person name="Heuer A."/>
            <person name="Rast P."/>
            <person name="Oberbeckmann S."/>
            <person name="Bunk B."/>
            <person name="Jeske O."/>
            <person name="Meyerdierks A."/>
            <person name="Storesund J.E."/>
            <person name="Kallscheuer N."/>
            <person name="Luecker S."/>
            <person name="Lage O.M."/>
            <person name="Pohl T."/>
            <person name="Merkel B.J."/>
            <person name="Hornburger P."/>
            <person name="Mueller R.-W."/>
            <person name="Bruemmer F."/>
            <person name="Labrenz M."/>
            <person name="Spormann A.M."/>
            <person name="Op Den Camp H."/>
            <person name="Overmann J."/>
            <person name="Amann R."/>
            <person name="Jetten M.S.M."/>
            <person name="Mascher T."/>
            <person name="Medema M.H."/>
            <person name="Devos D.P."/>
            <person name="Kaster A.-K."/>
            <person name="Ovreas L."/>
            <person name="Rohde M."/>
            <person name="Galperin M.Y."/>
            <person name="Jogler C."/>
        </authorList>
    </citation>
    <scope>NUCLEOTIDE SEQUENCE [LARGE SCALE GENOMIC DNA]</scope>
    <source>
        <strain evidence="1 2">Poly41</strain>
    </source>
</reference>
<dbReference type="EMBL" id="SJPV01000003">
    <property type="protein sequence ID" value="TWU39450.1"/>
    <property type="molecule type" value="Genomic_DNA"/>
</dbReference>
<accession>A0A5C6DRI5</accession>
<evidence type="ECO:0000313" key="2">
    <source>
        <dbReference type="Proteomes" id="UP000319143"/>
    </source>
</evidence>
<dbReference type="AlphaFoldDB" id="A0A5C6DRI5"/>